<keyword evidence="2" id="KW-1185">Reference proteome</keyword>
<accession>A0A0U1DS10</accession>
<dbReference type="EMBL" id="CTEC01000002">
    <property type="protein sequence ID" value="CQD20994.1"/>
    <property type="molecule type" value="Genomic_DNA"/>
</dbReference>
<evidence type="ECO:0000313" key="1">
    <source>
        <dbReference type="EMBL" id="CQD20994.1"/>
    </source>
</evidence>
<protein>
    <submittedName>
        <fullName evidence="1">Uncharacterized protein</fullName>
    </submittedName>
</protein>
<reference evidence="2" key="1">
    <citation type="submission" date="2015-03" db="EMBL/GenBank/DDBJ databases">
        <authorList>
            <person name="Urmite Genomes"/>
        </authorList>
    </citation>
    <scope>NUCLEOTIDE SEQUENCE [LARGE SCALE GENOMIC DNA]</scope>
    <source>
        <strain evidence="2">CSUR P1344</strain>
    </source>
</reference>
<organism evidence="1 2">
    <name type="scientific">Mycobacterium europaeum</name>
    <dbReference type="NCBI Taxonomy" id="761804"/>
    <lineage>
        <taxon>Bacteria</taxon>
        <taxon>Bacillati</taxon>
        <taxon>Actinomycetota</taxon>
        <taxon>Actinomycetes</taxon>
        <taxon>Mycobacteriales</taxon>
        <taxon>Mycobacteriaceae</taxon>
        <taxon>Mycobacterium</taxon>
        <taxon>Mycobacterium simiae complex</taxon>
    </lineage>
</organism>
<dbReference type="AlphaFoldDB" id="A0A0U1DS10"/>
<proteinExistence type="predicted"/>
<dbReference type="Proteomes" id="UP000199601">
    <property type="component" value="Unassembled WGS sequence"/>
</dbReference>
<sequence>MGGQHDTEAHPQYQQTQVLGSAPADLVQPVVVFVRIDLDGLGGRVPG</sequence>
<name>A0A0U1DS10_9MYCO</name>
<evidence type="ECO:0000313" key="2">
    <source>
        <dbReference type="Proteomes" id="UP000199601"/>
    </source>
</evidence>
<gene>
    <name evidence="1" type="ORF">BN000_05094</name>
</gene>